<gene>
    <name evidence="1" type="ORF">CCGE525_29715</name>
</gene>
<keyword evidence="2" id="KW-1185">Reference proteome</keyword>
<protein>
    <submittedName>
        <fullName evidence="1">Uncharacterized protein</fullName>
    </submittedName>
</protein>
<reference evidence="1 2" key="1">
    <citation type="submission" date="2018-10" db="EMBL/GenBank/DDBJ databases">
        <title>Rhizobium etli, R. leguminosarum and a new Rhizobium genospecies from Phaseolus dumosus.</title>
        <authorList>
            <person name="Ramirez-Puebla S.T."/>
            <person name="Rogel-Hernandez M.A."/>
            <person name="Guerrero G."/>
            <person name="Ormeno-Orrillo E."/>
            <person name="Martinez-Romero J.C."/>
            <person name="Negrete-Yankelevich S."/>
            <person name="Martinez-Romero E."/>
        </authorList>
    </citation>
    <scope>NUCLEOTIDE SEQUENCE [LARGE SCALE GENOMIC DNA]</scope>
    <source>
        <strain evidence="1 2">CCGE525</strain>
        <plasmid evidence="2">prccge525c</plasmid>
    </source>
</reference>
<name>A0A387FYZ7_9HYPH</name>
<organism evidence="1 2">
    <name type="scientific">Rhizobium jaguaris</name>
    <dbReference type="NCBI Taxonomy" id="1312183"/>
    <lineage>
        <taxon>Bacteria</taxon>
        <taxon>Pseudomonadati</taxon>
        <taxon>Pseudomonadota</taxon>
        <taxon>Alphaproteobacteria</taxon>
        <taxon>Hyphomicrobiales</taxon>
        <taxon>Rhizobiaceae</taxon>
        <taxon>Rhizobium/Agrobacterium group</taxon>
        <taxon>Rhizobium</taxon>
    </lineage>
</organism>
<proteinExistence type="predicted"/>
<dbReference type="Proteomes" id="UP000282195">
    <property type="component" value="Plasmid pRCCGE525c"/>
</dbReference>
<evidence type="ECO:0000313" key="1">
    <source>
        <dbReference type="EMBL" id="AYG62897.1"/>
    </source>
</evidence>
<evidence type="ECO:0000313" key="2">
    <source>
        <dbReference type="Proteomes" id="UP000282195"/>
    </source>
</evidence>
<keyword evidence="1" id="KW-0614">Plasmid</keyword>
<sequence>MMFMAFILCDLDYRAMTEHEKQIELDRLINILRDDGMPYPRTNGVPLSRVMLDKTVSECRRLVSISRRSGALVASPEQGAAQSYNL</sequence>
<geneLocation type="plasmid" evidence="2">
    <name>prccge525c</name>
</geneLocation>
<dbReference type="EMBL" id="CP032695">
    <property type="protein sequence ID" value="AYG62897.1"/>
    <property type="molecule type" value="Genomic_DNA"/>
</dbReference>
<dbReference type="AlphaFoldDB" id="A0A387FYZ7"/>
<accession>A0A387FYZ7</accession>
<dbReference type="KEGG" id="rjg:CCGE525_29715"/>